<dbReference type="PANTHER" id="PTHR45625">
    <property type="entry name" value="PEPTIDYL-PROLYL CIS-TRANS ISOMERASE-RELATED"/>
    <property type="match status" value="1"/>
</dbReference>
<dbReference type="CDD" id="cd00317">
    <property type="entry name" value="cyclophilin"/>
    <property type="match status" value="1"/>
</dbReference>
<comment type="function">
    <text evidence="1 5">PPIases accelerate the folding of proteins. It catalyzes the cis-trans isomerization of proline imidic peptide bonds in oligopeptides.</text>
</comment>
<gene>
    <name evidence="7" type="ORF">A2942_04540</name>
</gene>
<dbReference type="EC" id="5.2.1.8" evidence="5"/>
<keyword evidence="4 5" id="KW-0413">Isomerase</keyword>
<evidence type="ECO:0000256" key="3">
    <source>
        <dbReference type="ARBA" id="ARBA00023110"/>
    </source>
</evidence>
<dbReference type="PROSITE" id="PS00170">
    <property type="entry name" value="CSA_PPIASE_1"/>
    <property type="match status" value="1"/>
</dbReference>
<dbReference type="STRING" id="1798665.A2942_04540"/>
<dbReference type="EMBL" id="MHLP01000006">
    <property type="protein sequence ID" value="OGZ13626.1"/>
    <property type="molecule type" value="Genomic_DNA"/>
</dbReference>
<dbReference type="SUPFAM" id="SSF50891">
    <property type="entry name" value="Cyclophilin-like"/>
    <property type="match status" value="1"/>
</dbReference>
<evidence type="ECO:0000256" key="5">
    <source>
        <dbReference type="RuleBase" id="RU363019"/>
    </source>
</evidence>
<dbReference type="GO" id="GO:0003755">
    <property type="term" value="F:peptidyl-prolyl cis-trans isomerase activity"/>
    <property type="evidence" value="ECO:0007669"/>
    <property type="project" value="UniProtKB-UniRule"/>
</dbReference>
<evidence type="ECO:0000256" key="4">
    <source>
        <dbReference type="ARBA" id="ARBA00023235"/>
    </source>
</evidence>
<reference evidence="7 8" key="1">
    <citation type="journal article" date="2016" name="Nat. Commun.">
        <title>Thousands of microbial genomes shed light on interconnected biogeochemical processes in an aquifer system.</title>
        <authorList>
            <person name="Anantharaman K."/>
            <person name="Brown C.T."/>
            <person name="Hug L.A."/>
            <person name="Sharon I."/>
            <person name="Castelle C.J."/>
            <person name="Probst A.J."/>
            <person name="Thomas B.C."/>
            <person name="Singh A."/>
            <person name="Wilkins M.J."/>
            <person name="Karaoz U."/>
            <person name="Brodie E.L."/>
            <person name="Williams K.H."/>
            <person name="Hubbard S.S."/>
            <person name="Banfield J.F."/>
        </authorList>
    </citation>
    <scope>NUCLEOTIDE SEQUENCE [LARGE SCALE GENOMIC DNA]</scope>
</reference>
<proteinExistence type="inferred from homology"/>
<dbReference type="Proteomes" id="UP000178534">
    <property type="component" value="Unassembled WGS sequence"/>
</dbReference>
<keyword evidence="3 5" id="KW-0697">Rotamase</keyword>
<feature type="domain" description="PPIase cyclophilin-type" evidence="6">
    <location>
        <begin position="28"/>
        <end position="179"/>
    </location>
</feature>
<dbReference type="InterPro" id="IPR044666">
    <property type="entry name" value="Cyclophilin_A-like"/>
</dbReference>
<accession>A0A1G2DJ80</accession>
<dbReference type="InterPro" id="IPR029000">
    <property type="entry name" value="Cyclophilin-like_dom_sf"/>
</dbReference>
<comment type="caution">
    <text evidence="7">The sequence shown here is derived from an EMBL/GenBank/DDBJ whole genome shotgun (WGS) entry which is preliminary data.</text>
</comment>
<dbReference type="Gene3D" id="2.40.100.10">
    <property type="entry name" value="Cyclophilin-like"/>
    <property type="match status" value="1"/>
</dbReference>
<evidence type="ECO:0000256" key="2">
    <source>
        <dbReference type="ARBA" id="ARBA00007365"/>
    </source>
</evidence>
<organism evidence="7 8">
    <name type="scientific">Candidatus Lloydbacteria bacterium RIFCSPLOWO2_01_FULL_50_20</name>
    <dbReference type="NCBI Taxonomy" id="1798665"/>
    <lineage>
        <taxon>Bacteria</taxon>
        <taxon>Candidatus Lloydiibacteriota</taxon>
    </lineage>
</organism>
<dbReference type="Pfam" id="PF00160">
    <property type="entry name" value="Pro_isomerase"/>
    <property type="match status" value="1"/>
</dbReference>
<dbReference type="PROSITE" id="PS50072">
    <property type="entry name" value="CSA_PPIASE_2"/>
    <property type="match status" value="1"/>
</dbReference>
<evidence type="ECO:0000259" key="6">
    <source>
        <dbReference type="PROSITE" id="PS50072"/>
    </source>
</evidence>
<name>A0A1G2DJ80_9BACT</name>
<dbReference type="AlphaFoldDB" id="A0A1G2DJ80"/>
<comment type="similarity">
    <text evidence="2 5">Belongs to the cyclophilin-type PPIase family.</text>
</comment>
<evidence type="ECO:0000313" key="7">
    <source>
        <dbReference type="EMBL" id="OGZ13626.1"/>
    </source>
</evidence>
<dbReference type="InterPro" id="IPR002130">
    <property type="entry name" value="Cyclophilin-type_PPIase_dom"/>
</dbReference>
<dbReference type="InterPro" id="IPR020892">
    <property type="entry name" value="Cyclophilin-type_PPIase_CS"/>
</dbReference>
<dbReference type="InterPro" id="IPR024936">
    <property type="entry name" value="Cyclophilin-type_PPIase"/>
</dbReference>
<evidence type="ECO:0000313" key="8">
    <source>
        <dbReference type="Proteomes" id="UP000178534"/>
    </source>
</evidence>
<dbReference type="PRINTS" id="PR00153">
    <property type="entry name" value="CSAPPISMRASE"/>
</dbReference>
<dbReference type="GO" id="GO:0006457">
    <property type="term" value="P:protein folding"/>
    <property type="evidence" value="ECO:0007669"/>
    <property type="project" value="InterPro"/>
</dbReference>
<evidence type="ECO:0000256" key="1">
    <source>
        <dbReference type="ARBA" id="ARBA00002388"/>
    </source>
</evidence>
<protein>
    <recommendedName>
        <fullName evidence="5">Peptidyl-prolyl cis-trans isomerase</fullName>
        <shortName evidence="5">PPIase</shortName>
        <ecNumber evidence="5">5.2.1.8</ecNumber>
    </recommendedName>
</protein>
<sequence length="180" mass="19063">MNASVPGAKSAGSAAAAPSEAVLKTSKGDITLRFASSDAPKTVENFVKLARSGFYDGVKFHRVIKDFMIQAGDPLSKNDALADRWGSGGPGYTFPDEIKAESALYKKGYKRGVLAMANAGPNTNGSQFFIMHQDYPLPPSYTIFGEVVSGQDVVDAIATAPVDSDDRPLTAVTIKSVEIK</sequence>
<dbReference type="PANTHER" id="PTHR45625:SF4">
    <property type="entry name" value="PEPTIDYLPROLYL ISOMERASE DOMAIN AND WD REPEAT-CONTAINING PROTEIN 1"/>
    <property type="match status" value="1"/>
</dbReference>
<dbReference type="PIRSF" id="PIRSF001467">
    <property type="entry name" value="Peptidylpro_ismrse"/>
    <property type="match status" value="1"/>
</dbReference>
<comment type="catalytic activity">
    <reaction evidence="5">
        <text>[protein]-peptidylproline (omega=180) = [protein]-peptidylproline (omega=0)</text>
        <dbReference type="Rhea" id="RHEA:16237"/>
        <dbReference type="Rhea" id="RHEA-COMP:10747"/>
        <dbReference type="Rhea" id="RHEA-COMP:10748"/>
        <dbReference type="ChEBI" id="CHEBI:83833"/>
        <dbReference type="ChEBI" id="CHEBI:83834"/>
        <dbReference type="EC" id="5.2.1.8"/>
    </reaction>
</comment>